<feature type="transmembrane region" description="Helical" evidence="1">
    <location>
        <begin position="28"/>
        <end position="46"/>
    </location>
</feature>
<accession>A0A9Q0LEC0</accession>
<feature type="transmembrane region" description="Helical" evidence="1">
    <location>
        <begin position="120"/>
        <end position="140"/>
    </location>
</feature>
<evidence type="ECO:0000313" key="3">
    <source>
        <dbReference type="Proteomes" id="UP001149090"/>
    </source>
</evidence>
<feature type="transmembrane region" description="Helical" evidence="1">
    <location>
        <begin position="58"/>
        <end position="78"/>
    </location>
</feature>
<keyword evidence="1" id="KW-0812">Transmembrane</keyword>
<comment type="caution">
    <text evidence="2">The sequence shown here is derived from an EMBL/GenBank/DDBJ whole genome shotgun (WGS) entry which is preliminary data.</text>
</comment>
<evidence type="ECO:0000256" key="1">
    <source>
        <dbReference type="SAM" id="Phobius"/>
    </source>
</evidence>
<name>A0A9Q0LEC0_ANAIG</name>
<protein>
    <submittedName>
        <fullName evidence="2">Fam11a b protein</fullName>
    </submittedName>
</protein>
<sequence length="182" mass="22194">MSLLSLLLDIQILLIGLQVDNFIHCSWIYVFIPFIVFFITLSLFLIERKYDFHERWRLWIVPIIIFLFFIPFFIFLGLKLDGKIHWNYRIVFIPLFIQVIFHYLGLFWNGFWKYDLGSQILLFLILPAFWISILILWILYLERKGIHHVYYPLIPIYLLLLFSFIPSYFSITKLVKICFQKD</sequence>
<gene>
    <name evidence="2" type="ORF">M0811_02257</name>
</gene>
<dbReference type="AlphaFoldDB" id="A0A9Q0LEC0"/>
<evidence type="ECO:0000313" key="2">
    <source>
        <dbReference type="EMBL" id="KAJ5069680.1"/>
    </source>
</evidence>
<keyword evidence="1" id="KW-0472">Membrane</keyword>
<dbReference type="Proteomes" id="UP001149090">
    <property type="component" value="Unassembled WGS sequence"/>
</dbReference>
<keyword evidence="3" id="KW-1185">Reference proteome</keyword>
<dbReference type="OrthoDB" id="72976at2759"/>
<proteinExistence type="predicted"/>
<keyword evidence="1" id="KW-1133">Transmembrane helix</keyword>
<feature type="transmembrane region" description="Helical" evidence="1">
    <location>
        <begin position="90"/>
        <end position="108"/>
    </location>
</feature>
<organism evidence="2 3">
    <name type="scientific">Anaeramoeba ignava</name>
    <name type="common">Anaerobic marine amoeba</name>
    <dbReference type="NCBI Taxonomy" id="1746090"/>
    <lineage>
        <taxon>Eukaryota</taxon>
        <taxon>Metamonada</taxon>
        <taxon>Anaeramoebidae</taxon>
        <taxon>Anaeramoeba</taxon>
    </lineage>
</organism>
<dbReference type="EMBL" id="JAPDFW010000103">
    <property type="protein sequence ID" value="KAJ5069680.1"/>
    <property type="molecule type" value="Genomic_DNA"/>
</dbReference>
<reference evidence="2" key="1">
    <citation type="submission" date="2022-10" db="EMBL/GenBank/DDBJ databases">
        <title>Novel sulphate-reducing endosymbionts in the free-living metamonad Anaeramoeba.</title>
        <authorList>
            <person name="Jerlstrom-Hultqvist J."/>
            <person name="Cepicka I."/>
            <person name="Gallot-Lavallee L."/>
            <person name="Salas-Leiva D."/>
            <person name="Curtis B.A."/>
            <person name="Zahonova K."/>
            <person name="Pipaliya S."/>
            <person name="Dacks J."/>
            <person name="Roger A.J."/>
        </authorList>
    </citation>
    <scope>NUCLEOTIDE SEQUENCE</scope>
    <source>
        <strain evidence="2">BMAN</strain>
    </source>
</reference>
<feature type="transmembrane region" description="Helical" evidence="1">
    <location>
        <begin position="152"/>
        <end position="171"/>
    </location>
</feature>